<dbReference type="GO" id="GO:0016020">
    <property type="term" value="C:membrane"/>
    <property type="evidence" value="ECO:0007669"/>
    <property type="project" value="UniProtKB-SubCell"/>
</dbReference>
<feature type="transmembrane region" description="Helical" evidence="7">
    <location>
        <begin position="34"/>
        <end position="58"/>
    </location>
</feature>
<accession>W3X6B2</accession>
<feature type="compositionally biased region" description="Low complexity" evidence="6">
    <location>
        <begin position="1"/>
        <end position="17"/>
    </location>
</feature>
<evidence type="ECO:0000256" key="6">
    <source>
        <dbReference type="SAM" id="MobiDB-lite"/>
    </source>
</evidence>
<feature type="transmembrane region" description="Helical" evidence="7">
    <location>
        <begin position="232"/>
        <end position="252"/>
    </location>
</feature>
<proteinExistence type="inferred from homology"/>
<evidence type="ECO:0000256" key="1">
    <source>
        <dbReference type="ARBA" id="ARBA00004141"/>
    </source>
</evidence>
<protein>
    <recommendedName>
        <fullName evidence="8">Rhodopsin domain-containing protein</fullName>
    </recommendedName>
</protein>
<dbReference type="GeneID" id="19273469"/>
<comment type="similarity">
    <text evidence="5">Belongs to the SAT4 family.</text>
</comment>
<dbReference type="HOGENOM" id="CLU_028200_0_4_1"/>
<dbReference type="eggNOG" id="ENOG502RMCX">
    <property type="taxonomic scope" value="Eukaryota"/>
</dbReference>
<comment type="subcellular location">
    <subcellularLocation>
        <location evidence="1">Membrane</location>
        <topology evidence="1">Multi-pass membrane protein</topology>
    </subcellularLocation>
</comment>
<keyword evidence="10" id="KW-1185">Reference proteome</keyword>
<keyword evidence="3 7" id="KW-1133">Transmembrane helix</keyword>
<dbReference type="InterPro" id="IPR049326">
    <property type="entry name" value="Rhodopsin_dom_fungi"/>
</dbReference>
<evidence type="ECO:0000256" key="7">
    <source>
        <dbReference type="SAM" id="Phobius"/>
    </source>
</evidence>
<dbReference type="KEGG" id="pfy:PFICI_08456"/>
<organism evidence="9 10">
    <name type="scientific">Pestalotiopsis fici (strain W106-1 / CGMCC3.15140)</name>
    <dbReference type="NCBI Taxonomy" id="1229662"/>
    <lineage>
        <taxon>Eukaryota</taxon>
        <taxon>Fungi</taxon>
        <taxon>Dikarya</taxon>
        <taxon>Ascomycota</taxon>
        <taxon>Pezizomycotina</taxon>
        <taxon>Sordariomycetes</taxon>
        <taxon>Xylariomycetidae</taxon>
        <taxon>Amphisphaeriales</taxon>
        <taxon>Sporocadaceae</taxon>
        <taxon>Pestalotiopsis</taxon>
    </lineage>
</organism>
<evidence type="ECO:0000256" key="2">
    <source>
        <dbReference type="ARBA" id="ARBA00022692"/>
    </source>
</evidence>
<sequence>MDSGGSVSPNGSPPSDGLSGGPARPEFSYNATEAQFVIIFGAFMSAIATISVLARLYSRYFFANHVGLDDFMAIGSLCATIVVNVLQSVYAAVYLPQENGFAPPSGESAKLFYVIKIIYTMGVAFYKLTFLIQFWRIFRYIYYMRILYIVAIVLISGWSISQILVTIMTCLPIWSNWEPIDPTSAQNIVCLPVWVSTYLNAGGTVLTDLIVLLLPVPTLLSLKLRRSQKWAAVGIFGIGGIVPIISAGRIWSLGIAPPNGFVAQACFNTAELSAGVITAGLATIRLLISRHLSSTTLSTLRSRGEASRMDGHWAPSLRRKISLTFNSKIDDTQLSSRDGDPEHYDMSNMLGGASSRRDQMNMGNRATVTAERYDRPMSDGGAEFLKEFGIIVELNWEVTETIIEMR</sequence>
<feature type="transmembrane region" description="Helical" evidence="7">
    <location>
        <begin position="272"/>
        <end position="288"/>
    </location>
</feature>
<keyword evidence="4 7" id="KW-0472">Membrane</keyword>
<dbReference type="OMA" id="NACAMSI"/>
<dbReference type="Proteomes" id="UP000030651">
    <property type="component" value="Unassembled WGS sequence"/>
</dbReference>
<feature type="transmembrane region" description="Helical" evidence="7">
    <location>
        <begin position="113"/>
        <end position="134"/>
    </location>
</feature>
<evidence type="ECO:0000313" key="9">
    <source>
        <dbReference type="EMBL" id="ETS80927.1"/>
    </source>
</evidence>
<keyword evidence="2 7" id="KW-0812">Transmembrane</keyword>
<dbReference type="RefSeq" id="XP_007835228.1">
    <property type="nucleotide sequence ID" value="XM_007837037.1"/>
</dbReference>
<feature type="region of interest" description="Disordered" evidence="6">
    <location>
        <begin position="1"/>
        <end position="22"/>
    </location>
</feature>
<dbReference type="AlphaFoldDB" id="W3X6B2"/>
<feature type="transmembrane region" description="Helical" evidence="7">
    <location>
        <begin position="146"/>
        <end position="174"/>
    </location>
</feature>
<feature type="transmembrane region" description="Helical" evidence="7">
    <location>
        <begin position="70"/>
        <end position="93"/>
    </location>
</feature>
<dbReference type="EMBL" id="KI912113">
    <property type="protein sequence ID" value="ETS80927.1"/>
    <property type="molecule type" value="Genomic_DNA"/>
</dbReference>
<evidence type="ECO:0000259" key="8">
    <source>
        <dbReference type="Pfam" id="PF20684"/>
    </source>
</evidence>
<feature type="domain" description="Rhodopsin" evidence="8">
    <location>
        <begin position="54"/>
        <end position="290"/>
    </location>
</feature>
<reference evidence="10" key="1">
    <citation type="journal article" date="2015" name="BMC Genomics">
        <title>Genomic and transcriptomic analysis of the endophytic fungus Pestalotiopsis fici reveals its lifestyle and high potential for synthesis of natural products.</title>
        <authorList>
            <person name="Wang X."/>
            <person name="Zhang X."/>
            <person name="Liu L."/>
            <person name="Xiang M."/>
            <person name="Wang W."/>
            <person name="Sun X."/>
            <person name="Che Y."/>
            <person name="Guo L."/>
            <person name="Liu G."/>
            <person name="Guo L."/>
            <person name="Wang C."/>
            <person name="Yin W.B."/>
            <person name="Stadler M."/>
            <person name="Zhang X."/>
            <person name="Liu X."/>
        </authorList>
    </citation>
    <scope>NUCLEOTIDE SEQUENCE [LARGE SCALE GENOMIC DNA]</scope>
    <source>
        <strain evidence="10">W106-1 / CGMCC3.15140</strain>
    </source>
</reference>
<feature type="transmembrane region" description="Helical" evidence="7">
    <location>
        <begin position="201"/>
        <end position="220"/>
    </location>
</feature>
<evidence type="ECO:0000313" key="10">
    <source>
        <dbReference type="Proteomes" id="UP000030651"/>
    </source>
</evidence>
<evidence type="ECO:0000256" key="5">
    <source>
        <dbReference type="ARBA" id="ARBA00038359"/>
    </source>
</evidence>
<evidence type="ECO:0000256" key="4">
    <source>
        <dbReference type="ARBA" id="ARBA00023136"/>
    </source>
</evidence>
<dbReference type="Pfam" id="PF20684">
    <property type="entry name" value="Fung_rhodopsin"/>
    <property type="match status" value="1"/>
</dbReference>
<dbReference type="InParanoid" id="W3X6B2"/>
<dbReference type="OrthoDB" id="3648173at2759"/>
<name>W3X6B2_PESFW</name>
<dbReference type="PANTHER" id="PTHR33048:SF47">
    <property type="entry name" value="INTEGRAL MEMBRANE PROTEIN-RELATED"/>
    <property type="match status" value="1"/>
</dbReference>
<dbReference type="InterPro" id="IPR052337">
    <property type="entry name" value="SAT4-like"/>
</dbReference>
<gene>
    <name evidence="9" type="ORF">PFICI_08456</name>
</gene>
<dbReference type="PANTHER" id="PTHR33048">
    <property type="entry name" value="PTH11-LIKE INTEGRAL MEMBRANE PROTEIN (AFU_ORTHOLOGUE AFUA_5G11245)"/>
    <property type="match status" value="1"/>
</dbReference>
<evidence type="ECO:0000256" key="3">
    <source>
        <dbReference type="ARBA" id="ARBA00022989"/>
    </source>
</evidence>